<feature type="active site" evidence="3">
    <location>
        <position position="116"/>
    </location>
</feature>
<sequence>MVKYVNTQVFVWESGGKPVDCAQSNYSSFSLQSTWRSHRKPQQPLKSVFYRPLNVRVALIGVEVWSNGDLIQRDYSSSVTMKRFLKWRRTDLLHRVAHDNAQLVGVFAVASTIAHEIGHNLGMNHDMPKRSCICPIDDSKGGCIMQKASGFIPGQMFSSCSRDDLEISLRRGGGMCLFNVPSPSSLYGGARCGNLYVEEGEECDCGLPLECDDPCCNATVCKLMEGAQCAKGRCCKDCKVWPEQQGIVCREVMDECDLPEMCDGKSGNCPGNVYIKDGTACQEGEAYCYNGFCLTLEEQCLRLWGEGATPASEMCYKTVNTQGTSYGNCGEDISGQYVTCSLSNVMCGKLQCKGGKGKPQLATDVSVVETKFTYMGTKYVCRGISYNLGDDVSDPGIVNTGTKCGSNKVTVGSGLNQKCVQWKKLHHDVCNSNENCHCDVGWAPPTCSVPGNGGSIDSGPYPGPITTSSKYKTGFLRTFSSKTFRLLWLALDDFAGFDSLFSSMTGAFSIKKIKNLNTCLLIGKLLFDLYHLPAYGRTPYSLMHHSACEALIRPVCNRIVTQTRSRQLKGKYDTSAPSCQTTYW</sequence>
<evidence type="ECO:0000259" key="4">
    <source>
        <dbReference type="PROSITE" id="PS50214"/>
    </source>
</evidence>
<dbReference type="GO" id="GO:0005178">
    <property type="term" value="F:integrin binding"/>
    <property type="evidence" value="ECO:0007669"/>
    <property type="project" value="TreeGrafter"/>
</dbReference>
<reference evidence="6" key="2">
    <citation type="submission" date="2025-09" db="UniProtKB">
        <authorList>
            <consortium name="Ensembl"/>
        </authorList>
    </citation>
    <scope>IDENTIFICATION</scope>
</reference>
<dbReference type="SMART" id="SM00050">
    <property type="entry name" value="DISIN"/>
    <property type="match status" value="1"/>
</dbReference>
<dbReference type="SMART" id="SM00608">
    <property type="entry name" value="ACR"/>
    <property type="match status" value="1"/>
</dbReference>
<dbReference type="GO" id="GO:0006508">
    <property type="term" value="P:proteolysis"/>
    <property type="evidence" value="ECO:0007669"/>
    <property type="project" value="InterPro"/>
</dbReference>
<keyword evidence="7" id="KW-1185">Reference proteome</keyword>
<dbReference type="SUPFAM" id="SSF57552">
    <property type="entry name" value="Blood coagulation inhibitor (disintegrin)"/>
    <property type="match status" value="1"/>
</dbReference>
<evidence type="ECO:0000313" key="6">
    <source>
        <dbReference type="Ensembl" id="ENSEBUP00000027454.1"/>
    </source>
</evidence>
<dbReference type="GO" id="GO:0045087">
    <property type="term" value="P:innate immune response"/>
    <property type="evidence" value="ECO:0007669"/>
    <property type="project" value="TreeGrafter"/>
</dbReference>
<dbReference type="GO" id="GO:0005615">
    <property type="term" value="C:extracellular space"/>
    <property type="evidence" value="ECO:0007669"/>
    <property type="project" value="TreeGrafter"/>
</dbReference>
<dbReference type="SUPFAM" id="SSF55486">
    <property type="entry name" value="Metalloproteases ('zincins'), catalytic domain"/>
    <property type="match status" value="1"/>
</dbReference>
<dbReference type="CDD" id="cd04269">
    <property type="entry name" value="ZnMc_adamalysin_II_like"/>
    <property type="match status" value="1"/>
</dbReference>
<dbReference type="Pfam" id="PF00200">
    <property type="entry name" value="Disintegrin"/>
    <property type="match status" value="1"/>
</dbReference>
<protein>
    <submittedName>
        <fullName evidence="6">Uncharacterized protein</fullName>
    </submittedName>
</protein>
<feature type="binding site" evidence="3">
    <location>
        <position position="125"/>
    </location>
    <ligand>
        <name>Zn(2+)</name>
        <dbReference type="ChEBI" id="CHEBI:29105"/>
        <note>catalytic</note>
    </ligand>
</feature>
<dbReference type="PROSITE" id="PS50214">
    <property type="entry name" value="DISINTEGRIN_2"/>
    <property type="match status" value="1"/>
</dbReference>
<dbReference type="PANTHER" id="PTHR11905:SF130">
    <property type="entry name" value="DISINTEGRIN AND METALLOPROTEINASE DOMAIN-CONTAINING PROTEIN 15"/>
    <property type="match status" value="1"/>
</dbReference>
<dbReference type="Ensembl" id="ENSEBUT00000028030.1">
    <property type="protein sequence ID" value="ENSEBUP00000027454.1"/>
    <property type="gene ID" value="ENSEBUG00000016826.1"/>
</dbReference>
<dbReference type="Gene3D" id="4.10.70.10">
    <property type="entry name" value="Disintegrin domain"/>
    <property type="match status" value="1"/>
</dbReference>
<dbReference type="GO" id="GO:0046872">
    <property type="term" value="F:metal ion binding"/>
    <property type="evidence" value="ECO:0007669"/>
    <property type="project" value="UniProtKB-KW"/>
</dbReference>
<dbReference type="AlphaFoldDB" id="A0A8C4RBB1"/>
<comment type="caution">
    <text evidence="3">Lacks conserved residue(s) required for the propagation of feature annotation.</text>
</comment>
<dbReference type="InterPro" id="IPR001590">
    <property type="entry name" value="Peptidase_M12B"/>
</dbReference>
<evidence type="ECO:0000256" key="1">
    <source>
        <dbReference type="ARBA" id="ARBA00023157"/>
    </source>
</evidence>
<reference evidence="6" key="1">
    <citation type="submission" date="2025-08" db="UniProtKB">
        <authorList>
            <consortium name="Ensembl"/>
        </authorList>
    </citation>
    <scope>IDENTIFICATION</scope>
</reference>
<keyword evidence="3" id="KW-0479">Metal-binding</keyword>
<name>A0A8C4RBB1_EPTBU</name>
<dbReference type="FunFam" id="4.10.70.10:FF:000001">
    <property type="entry name" value="Disintegrin and metalloproteinase domain-containing protein 22"/>
    <property type="match status" value="1"/>
</dbReference>
<dbReference type="GeneTree" id="ENSGT00940000159822"/>
<feature type="domain" description="Peptidase M12B" evidence="5">
    <location>
        <begin position="49"/>
        <end position="181"/>
    </location>
</feature>
<keyword evidence="1 2" id="KW-1015">Disulfide bond</keyword>
<dbReference type="GO" id="GO:0004222">
    <property type="term" value="F:metalloendopeptidase activity"/>
    <property type="evidence" value="ECO:0007669"/>
    <property type="project" value="InterPro"/>
</dbReference>
<feature type="binding site" evidence="3">
    <location>
        <position position="119"/>
    </location>
    <ligand>
        <name>Zn(2+)</name>
        <dbReference type="ChEBI" id="CHEBI:29105"/>
        <note>catalytic</note>
    </ligand>
</feature>
<dbReference type="InterPro" id="IPR024079">
    <property type="entry name" value="MetalloPept_cat_dom_sf"/>
</dbReference>
<keyword evidence="3" id="KW-0862">Zinc</keyword>
<evidence type="ECO:0000256" key="2">
    <source>
        <dbReference type="PROSITE-ProRule" id="PRU00068"/>
    </source>
</evidence>
<dbReference type="InterPro" id="IPR006586">
    <property type="entry name" value="ADAM_Cys-rich"/>
</dbReference>
<dbReference type="InterPro" id="IPR001762">
    <property type="entry name" value="Disintegrin_dom"/>
</dbReference>
<dbReference type="Pfam" id="PF01421">
    <property type="entry name" value="Reprolysin"/>
    <property type="match status" value="2"/>
</dbReference>
<evidence type="ECO:0000313" key="7">
    <source>
        <dbReference type="Proteomes" id="UP000694388"/>
    </source>
</evidence>
<dbReference type="Gene3D" id="3.40.390.10">
    <property type="entry name" value="Collagenase (Catalytic Domain)"/>
    <property type="match status" value="2"/>
</dbReference>
<dbReference type="InterPro" id="IPR034027">
    <property type="entry name" value="Reprolysin_adamalysin"/>
</dbReference>
<feature type="binding site" evidence="3">
    <location>
        <position position="115"/>
    </location>
    <ligand>
        <name>Zn(2+)</name>
        <dbReference type="ChEBI" id="CHEBI:29105"/>
        <note>catalytic</note>
    </ligand>
</feature>
<dbReference type="InterPro" id="IPR036436">
    <property type="entry name" value="Disintegrin_dom_sf"/>
</dbReference>
<feature type="disulfide bond" evidence="2">
    <location>
        <begin position="249"/>
        <end position="269"/>
    </location>
</feature>
<organism evidence="6 7">
    <name type="scientific">Eptatretus burgeri</name>
    <name type="common">Inshore hagfish</name>
    <dbReference type="NCBI Taxonomy" id="7764"/>
    <lineage>
        <taxon>Eukaryota</taxon>
        <taxon>Metazoa</taxon>
        <taxon>Chordata</taxon>
        <taxon>Craniata</taxon>
        <taxon>Vertebrata</taxon>
        <taxon>Cyclostomata</taxon>
        <taxon>Myxini</taxon>
        <taxon>Myxiniformes</taxon>
        <taxon>Myxinidae</taxon>
        <taxon>Eptatretinae</taxon>
        <taxon>Eptatretus</taxon>
    </lineage>
</organism>
<evidence type="ECO:0000259" key="5">
    <source>
        <dbReference type="PROSITE" id="PS50215"/>
    </source>
</evidence>
<proteinExistence type="predicted"/>
<feature type="domain" description="Disintegrin" evidence="4">
    <location>
        <begin position="189"/>
        <end position="277"/>
    </location>
</feature>
<accession>A0A8C4RBB1</accession>
<dbReference type="PROSITE" id="PS50215">
    <property type="entry name" value="ADAM_MEPRO"/>
    <property type="match status" value="1"/>
</dbReference>
<dbReference type="GO" id="GO:0007229">
    <property type="term" value="P:integrin-mediated signaling pathway"/>
    <property type="evidence" value="ECO:0007669"/>
    <property type="project" value="TreeGrafter"/>
</dbReference>
<dbReference type="PANTHER" id="PTHR11905">
    <property type="entry name" value="ADAM A DISINTEGRIN AND METALLOPROTEASE DOMAIN"/>
    <property type="match status" value="1"/>
</dbReference>
<dbReference type="OMA" id="ERSCIMA"/>
<dbReference type="Proteomes" id="UP000694388">
    <property type="component" value="Unplaced"/>
</dbReference>
<dbReference type="Pfam" id="PF08516">
    <property type="entry name" value="ADAM_CR"/>
    <property type="match status" value="1"/>
</dbReference>
<evidence type="ECO:0000256" key="3">
    <source>
        <dbReference type="PROSITE-ProRule" id="PRU00276"/>
    </source>
</evidence>